<evidence type="ECO:0000256" key="1">
    <source>
        <dbReference type="ARBA" id="ARBA00004434"/>
    </source>
</evidence>
<proteinExistence type="evidence at protein level"/>
<keyword evidence="5 11" id="KW-0812">Transmembrane</keyword>
<keyword evidence="13" id="KW-1185">Reference proteome</keyword>
<dbReference type="Gene3D" id="1.20.5.260">
    <property type="entry name" value="Cytochrome b-c1 complex subunit 9"/>
    <property type="match status" value="1"/>
</dbReference>
<evidence type="ECO:0007829" key="15">
    <source>
        <dbReference type="PDB" id="9FZL"/>
    </source>
</evidence>
<name>A0A7J6MEE8_PERCH</name>
<keyword evidence="9" id="KW-0496">Mitochondrion</keyword>
<protein>
    <submittedName>
        <fullName evidence="12">Uncharacterized protein</fullName>
    </submittedName>
</protein>
<keyword evidence="4" id="KW-0679">Respiratory chain</keyword>
<keyword evidence="6" id="KW-0999">Mitochondrion inner membrane</keyword>
<feature type="transmembrane region" description="Helical" evidence="11">
    <location>
        <begin position="84"/>
        <end position="101"/>
    </location>
</feature>
<accession>A0A7J6MEE8</accession>
<evidence type="ECO:0007829" key="14">
    <source>
        <dbReference type="PDB" id="9FQ7"/>
    </source>
</evidence>
<dbReference type="PDB" id="9FZL">
    <property type="method" value="EM"/>
    <property type="resolution" value="2.20 A"/>
    <property type="chains" value="3E/3e=36-127"/>
</dbReference>
<dbReference type="SUPFAM" id="SSF81514">
    <property type="entry name" value="Subunit X (non-heme 7 kDa protein) of cytochrome bc1 complex (Ubiquinol-cytochrome c reductase)"/>
    <property type="match status" value="1"/>
</dbReference>
<dbReference type="GO" id="GO:0045275">
    <property type="term" value="C:respiratory chain complex III"/>
    <property type="evidence" value="ECO:0007669"/>
    <property type="project" value="InterPro"/>
</dbReference>
<gene>
    <name evidence="12" type="ORF">FOL47_002297</name>
</gene>
<evidence type="ECO:0000256" key="10">
    <source>
        <dbReference type="ARBA" id="ARBA00023136"/>
    </source>
</evidence>
<evidence type="ECO:0000256" key="7">
    <source>
        <dbReference type="ARBA" id="ARBA00022982"/>
    </source>
</evidence>
<evidence type="ECO:0000256" key="3">
    <source>
        <dbReference type="ARBA" id="ARBA00022448"/>
    </source>
</evidence>
<keyword evidence="10 11" id="KW-0472">Membrane</keyword>
<comment type="caution">
    <text evidence="12">The sequence shown here is derived from an EMBL/GenBank/DDBJ whole genome shotgun (WGS) entry which is preliminary data.</text>
</comment>
<sequence length="130" mass="15396">MSCFLGRAVIVARSATAPPYRGLFAVSRVARGGMGSGFGTSYAHDPKWIEDWMARKRVGVDRMDWFFRAFNRLRLYELFFKSTPRFYAFMVIGGLLGSYYWSRFWEQYWIRVNKGRLYKDVPYVYPPQEE</sequence>
<reference evidence="12 13" key="1">
    <citation type="submission" date="2020-04" db="EMBL/GenBank/DDBJ databases">
        <title>Perkinsus chesapeaki whole genome sequence.</title>
        <authorList>
            <person name="Bogema D.R."/>
        </authorList>
    </citation>
    <scope>NUCLEOTIDE SEQUENCE [LARGE SCALE GENOMIC DNA]</scope>
    <source>
        <strain evidence="12">ATCC PRA-425</strain>
    </source>
</reference>
<reference evidence="14" key="2">
    <citation type="submission" date="2024-06" db="PDB data bank">
        <title>Perkinsus marinus Respiratory supercomplex CII2CIII2CIV2 in c1 sate.</title>
        <authorList>
            <person name="Wu F."/>
            <person name="Amunts A."/>
        </authorList>
    </citation>
    <scope>STRUCTURE BY ELECTRON MICROSCOPY (2.50 ANGSTROMS) OF 36-127</scope>
</reference>
<dbReference type="Proteomes" id="UP000591131">
    <property type="component" value="Unassembled WGS sequence"/>
</dbReference>
<keyword evidence="14 15" id="KW-0002">3D-structure</keyword>
<dbReference type="OrthoDB" id="405964at2759"/>
<evidence type="ECO:0000256" key="9">
    <source>
        <dbReference type="ARBA" id="ARBA00023128"/>
    </source>
</evidence>
<evidence type="ECO:0000256" key="8">
    <source>
        <dbReference type="ARBA" id="ARBA00022989"/>
    </source>
</evidence>
<evidence type="ECO:0000313" key="13">
    <source>
        <dbReference type="Proteomes" id="UP000591131"/>
    </source>
</evidence>
<evidence type="ECO:0000313" key="12">
    <source>
        <dbReference type="EMBL" id="KAF4669963.1"/>
    </source>
</evidence>
<keyword evidence="8 11" id="KW-1133">Transmembrane helix</keyword>
<dbReference type="InterPro" id="IPR036656">
    <property type="entry name" value="QCR9_sf"/>
</dbReference>
<organism evidence="12 13">
    <name type="scientific">Perkinsus chesapeaki</name>
    <name type="common">Clam parasite</name>
    <name type="synonym">Perkinsus andrewsi</name>
    <dbReference type="NCBI Taxonomy" id="330153"/>
    <lineage>
        <taxon>Eukaryota</taxon>
        <taxon>Sar</taxon>
        <taxon>Alveolata</taxon>
        <taxon>Perkinsozoa</taxon>
        <taxon>Perkinsea</taxon>
        <taxon>Perkinsida</taxon>
        <taxon>Perkinsidae</taxon>
        <taxon>Perkinsus</taxon>
    </lineage>
</organism>
<dbReference type="AlphaFoldDB" id="A0A7J6MEE8"/>
<dbReference type="Pfam" id="PF05365">
    <property type="entry name" value="UCR_UQCRX_QCR9"/>
    <property type="match status" value="1"/>
</dbReference>
<evidence type="ECO:0000256" key="11">
    <source>
        <dbReference type="SAM" id="Phobius"/>
    </source>
</evidence>
<dbReference type="GO" id="GO:0006122">
    <property type="term" value="P:mitochondrial electron transport, ubiquinol to cytochrome c"/>
    <property type="evidence" value="ECO:0007669"/>
    <property type="project" value="InterPro"/>
</dbReference>
<evidence type="ECO:0000256" key="2">
    <source>
        <dbReference type="ARBA" id="ARBA00007856"/>
    </source>
</evidence>
<evidence type="ECO:0000256" key="6">
    <source>
        <dbReference type="ARBA" id="ARBA00022792"/>
    </source>
</evidence>
<comment type="subcellular location">
    <subcellularLocation>
        <location evidence="1">Mitochondrion inner membrane</location>
        <topology evidence="1">Single-pass membrane protein</topology>
    </subcellularLocation>
</comment>
<comment type="similarity">
    <text evidence="2">Belongs to the UQCR10/QCR9 family.</text>
</comment>
<dbReference type="EMBL" id="JAAPAO010000161">
    <property type="protein sequence ID" value="KAF4669963.1"/>
    <property type="molecule type" value="Genomic_DNA"/>
</dbReference>
<dbReference type="InterPro" id="IPR008027">
    <property type="entry name" value="QCR9"/>
</dbReference>
<evidence type="ECO:0000256" key="5">
    <source>
        <dbReference type="ARBA" id="ARBA00022692"/>
    </source>
</evidence>
<dbReference type="PDB" id="9FQ7">
    <property type="method" value="EM"/>
    <property type="resolution" value="2.50 A"/>
    <property type="chains" value="3E/3e=36-127"/>
</dbReference>
<keyword evidence="7" id="KW-0249">Electron transport</keyword>
<dbReference type="GO" id="GO:0005743">
    <property type="term" value="C:mitochondrial inner membrane"/>
    <property type="evidence" value="ECO:0007669"/>
    <property type="project" value="UniProtKB-SubCell"/>
</dbReference>
<evidence type="ECO:0000256" key="4">
    <source>
        <dbReference type="ARBA" id="ARBA00022660"/>
    </source>
</evidence>
<keyword evidence="3" id="KW-0813">Transport</keyword>
<reference evidence="15" key="3">
    <citation type="submission" date="2024-07" db="PDB data bank">
        <title>Perkinsus marinus respiratory supercomplex CII2CIII2CIV2 in an intermediate state.</title>
        <authorList>
            <person name="Wu F."/>
            <person name="Amunts A."/>
        </authorList>
    </citation>
    <scope>STRUCTURE BY ELECTRON MICROSCOPY (2.20 ANGSTROMS) OF 36-127</scope>
</reference>